<comment type="caution">
    <text evidence="10">The sequence shown here is derived from an EMBL/GenBank/DDBJ whole genome shotgun (WGS) entry which is preliminary data.</text>
</comment>
<keyword evidence="11" id="KW-1185">Reference proteome</keyword>
<dbReference type="GO" id="GO:0005739">
    <property type="term" value="C:mitochondrion"/>
    <property type="evidence" value="ECO:0007669"/>
    <property type="project" value="TreeGrafter"/>
</dbReference>
<reference evidence="10" key="1">
    <citation type="thesis" date="2020" institute="ProQuest LLC" country="789 East Eisenhower Parkway, Ann Arbor, MI, USA">
        <title>Comparative Genomics and Chromosome Evolution.</title>
        <authorList>
            <person name="Mudd A.B."/>
        </authorList>
    </citation>
    <scope>NUCLEOTIDE SEQUENCE</scope>
    <source>
        <strain evidence="10">Female2</strain>
        <tissue evidence="10">Blood</tissue>
    </source>
</reference>
<protein>
    <recommendedName>
        <fullName evidence="7">deoxyguanosine kinase</fullName>
        <ecNumber evidence="7">2.7.1.113</ecNumber>
    </recommendedName>
</protein>
<evidence type="ECO:0000259" key="9">
    <source>
        <dbReference type="Pfam" id="PF01712"/>
    </source>
</evidence>
<dbReference type="AlphaFoldDB" id="A0A8T2J9W8"/>
<name>A0A8T2J9W8_9PIPI</name>
<comment type="similarity">
    <text evidence="1">Belongs to the DCK/DGK family.</text>
</comment>
<evidence type="ECO:0000313" key="10">
    <source>
        <dbReference type="EMBL" id="KAG8439421.1"/>
    </source>
</evidence>
<dbReference type="CDD" id="cd01673">
    <property type="entry name" value="dNK"/>
    <property type="match status" value="1"/>
</dbReference>
<evidence type="ECO:0000256" key="7">
    <source>
        <dbReference type="ARBA" id="ARBA00039043"/>
    </source>
</evidence>
<accession>A0A8T2J9W8</accession>
<evidence type="ECO:0000256" key="8">
    <source>
        <dbReference type="ARBA" id="ARBA00047656"/>
    </source>
</evidence>
<dbReference type="InterPro" id="IPR027417">
    <property type="entry name" value="P-loop_NTPase"/>
</dbReference>
<dbReference type="GO" id="GO:0004138">
    <property type="term" value="F:deoxyguanosine kinase activity"/>
    <property type="evidence" value="ECO:0007669"/>
    <property type="project" value="UniProtKB-EC"/>
</dbReference>
<organism evidence="10 11">
    <name type="scientific">Hymenochirus boettgeri</name>
    <name type="common">Congo dwarf clawed frog</name>
    <dbReference type="NCBI Taxonomy" id="247094"/>
    <lineage>
        <taxon>Eukaryota</taxon>
        <taxon>Metazoa</taxon>
        <taxon>Chordata</taxon>
        <taxon>Craniata</taxon>
        <taxon>Vertebrata</taxon>
        <taxon>Euteleostomi</taxon>
        <taxon>Amphibia</taxon>
        <taxon>Batrachia</taxon>
        <taxon>Anura</taxon>
        <taxon>Pipoidea</taxon>
        <taxon>Pipidae</taxon>
        <taxon>Pipinae</taxon>
        <taxon>Hymenochirus</taxon>
    </lineage>
</organism>
<dbReference type="EC" id="2.7.1.113" evidence="7"/>
<dbReference type="GO" id="GO:0005524">
    <property type="term" value="F:ATP binding"/>
    <property type="evidence" value="ECO:0007669"/>
    <property type="project" value="UniProtKB-KW"/>
</dbReference>
<dbReference type="EMBL" id="JAACNH010000006">
    <property type="protein sequence ID" value="KAG8439421.1"/>
    <property type="molecule type" value="Genomic_DNA"/>
</dbReference>
<keyword evidence="5" id="KW-0418">Kinase</keyword>
<keyword evidence="6" id="KW-0067">ATP-binding</keyword>
<evidence type="ECO:0000256" key="5">
    <source>
        <dbReference type="ARBA" id="ARBA00022777"/>
    </source>
</evidence>
<keyword evidence="3" id="KW-0808">Transferase</keyword>
<dbReference type="FunFam" id="3.40.50.300:FF:000461">
    <property type="entry name" value="Deoxycytidine kinase"/>
    <property type="match status" value="1"/>
</dbReference>
<sequence length="301" mass="35271">MFLSKVWRLLDATETHCYISQKTKLNLFCTFVYRGKNEQINLMANKIVKPLLRCIAKDVKSNKGIQVKRLSVEGNIAVGKSTFLRLLSSTFQEWSVVTEPLKKWQHIHNSTLDTQISPKPAMNNLLQLMYDNPSRWSYTFQTVSCMSRFKTQLEPIPEKLLSQQDPVQIFERSIYSDRNIFAKTLFELNHLNAMEWTMYQEWHSFLLQEFSKRVVLDGIVYLRASPEKCFERLHRRARSEEMTVQLEYLEKLHEQHEKWLTKETDVNSIPVLVLDGEEEFENNARASDVLSSKVKAFIAGL</sequence>
<dbReference type="PANTHER" id="PTHR10513">
    <property type="entry name" value="DEOXYNUCLEOSIDE KINASE"/>
    <property type="match status" value="1"/>
</dbReference>
<evidence type="ECO:0000256" key="4">
    <source>
        <dbReference type="ARBA" id="ARBA00022741"/>
    </source>
</evidence>
<proteinExistence type="inferred from homology"/>
<evidence type="ECO:0000313" key="11">
    <source>
        <dbReference type="Proteomes" id="UP000812440"/>
    </source>
</evidence>
<gene>
    <name evidence="10" type="ORF">GDO86_005580</name>
</gene>
<comment type="subunit">
    <text evidence="2">Homodimer.</text>
</comment>
<dbReference type="Gene3D" id="3.40.50.300">
    <property type="entry name" value="P-loop containing nucleotide triphosphate hydrolases"/>
    <property type="match status" value="1"/>
</dbReference>
<evidence type="ECO:0000256" key="2">
    <source>
        <dbReference type="ARBA" id="ARBA00011738"/>
    </source>
</evidence>
<dbReference type="Proteomes" id="UP000812440">
    <property type="component" value="Chromosome 3"/>
</dbReference>
<dbReference type="Pfam" id="PF01712">
    <property type="entry name" value="dNK"/>
    <property type="match status" value="1"/>
</dbReference>
<evidence type="ECO:0000256" key="1">
    <source>
        <dbReference type="ARBA" id="ARBA00007420"/>
    </source>
</evidence>
<evidence type="ECO:0000256" key="6">
    <source>
        <dbReference type="ARBA" id="ARBA00022840"/>
    </source>
</evidence>
<dbReference type="PANTHER" id="PTHR10513:SF8">
    <property type="entry name" value="DEOXYGUANOSINE KINASE, MITOCHONDRIAL"/>
    <property type="match status" value="1"/>
</dbReference>
<comment type="catalytic activity">
    <reaction evidence="8">
        <text>2'-deoxyguanosine + ATP = dGMP + ADP + H(+)</text>
        <dbReference type="Rhea" id="RHEA:19201"/>
        <dbReference type="ChEBI" id="CHEBI:15378"/>
        <dbReference type="ChEBI" id="CHEBI:17172"/>
        <dbReference type="ChEBI" id="CHEBI:30616"/>
        <dbReference type="ChEBI" id="CHEBI:57673"/>
        <dbReference type="ChEBI" id="CHEBI:456216"/>
        <dbReference type="EC" id="2.7.1.113"/>
    </reaction>
</comment>
<feature type="domain" description="Deoxynucleoside kinase" evidence="9">
    <location>
        <begin position="70"/>
        <end position="298"/>
    </location>
</feature>
<evidence type="ECO:0000256" key="3">
    <source>
        <dbReference type="ARBA" id="ARBA00022679"/>
    </source>
</evidence>
<dbReference type="InterPro" id="IPR031314">
    <property type="entry name" value="DNK_dom"/>
</dbReference>
<dbReference type="InterPro" id="IPR050566">
    <property type="entry name" value="Deoxyribonucleoside_kinase"/>
</dbReference>
<dbReference type="SUPFAM" id="SSF52540">
    <property type="entry name" value="P-loop containing nucleoside triphosphate hydrolases"/>
    <property type="match status" value="1"/>
</dbReference>
<keyword evidence="4" id="KW-0547">Nucleotide-binding</keyword>
<dbReference type="OrthoDB" id="567086at2759"/>